<keyword evidence="5" id="KW-1185">Reference proteome</keyword>
<dbReference type="SUPFAM" id="SSF46579">
    <property type="entry name" value="Prefoldin"/>
    <property type="match status" value="1"/>
</dbReference>
<dbReference type="InterPro" id="IPR002777">
    <property type="entry name" value="PFD_beta-like"/>
</dbReference>
<evidence type="ECO:0000313" key="4">
    <source>
        <dbReference type="EMBL" id="KAG5178860.1"/>
    </source>
</evidence>
<dbReference type="Pfam" id="PF01920">
    <property type="entry name" value="Prefoldin_2"/>
    <property type="match status" value="1"/>
</dbReference>
<protein>
    <submittedName>
        <fullName evidence="4">Putative prefoldin subunit</fullName>
    </submittedName>
</protein>
<dbReference type="InterPro" id="IPR009053">
    <property type="entry name" value="Prefoldin"/>
</dbReference>
<dbReference type="EMBL" id="JAFCMP010000511">
    <property type="protein sequence ID" value="KAG5178860.1"/>
    <property type="molecule type" value="Genomic_DNA"/>
</dbReference>
<reference evidence="4" key="1">
    <citation type="submission" date="2021-02" db="EMBL/GenBank/DDBJ databases">
        <title>First Annotated Genome of the Yellow-green Alga Tribonema minus.</title>
        <authorList>
            <person name="Mahan K.M."/>
        </authorList>
    </citation>
    <scope>NUCLEOTIDE SEQUENCE</scope>
    <source>
        <strain evidence="4">UTEX B ZZ1240</strain>
    </source>
</reference>
<comment type="caution">
    <text evidence="4">The sequence shown here is derived from an EMBL/GenBank/DDBJ whole genome shotgun (WGS) entry which is preliminary data.</text>
</comment>
<evidence type="ECO:0000313" key="5">
    <source>
        <dbReference type="Proteomes" id="UP000664859"/>
    </source>
</evidence>
<feature type="coiled-coil region" evidence="3">
    <location>
        <begin position="10"/>
        <end position="47"/>
    </location>
</feature>
<dbReference type="GO" id="GO:0051082">
    <property type="term" value="F:unfolded protein binding"/>
    <property type="evidence" value="ECO:0007669"/>
    <property type="project" value="InterPro"/>
</dbReference>
<dbReference type="AlphaFoldDB" id="A0A835YP58"/>
<evidence type="ECO:0000256" key="2">
    <source>
        <dbReference type="ARBA" id="ARBA00023186"/>
    </source>
</evidence>
<proteinExistence type="inferred from homology"/>
<keyword evidence="2" id="KW-0143">Chaperone</keyword>
<keyword evidence="3" id="KW-0175">Coiled coil</keyword>
<dbReference type="Proteomes" id="UP000664859">
    <property type="component" value="Unassembled WGS sequence"/>
</dbReference>
<dbReference type="OrthoDB" id="29646at2759"/>
<evidence type="ECO:0000256" key="1">
    <source>
        <dbReference type="ARBA" id="ARBA00008045"/>
    </source>
</evidence>
<dbReference type="Gene3D" id="1.10.287.370">
    <property type="match status" value="1"/>
</dbReference>
<sequence>LTEQQVISHYKQLLGDCSAIRRKIAELEQESTEHELVMETLEKVEEKTKRRAFRLVGGVLVERTVADVLPSVQANHAGIKQVLGHLATDLRAKEEAAAAWKIKYSIRTQDELQAGAAAQ</sequence>
<dbReference type="GO" id="GO:0006457">
    <property type="term" value="P:protein folding"/>
    <property type="evidence" value="ECO:0007669"/>
    <property type="project" value="InterPro"/>
</dbReference>
<evidence type="ECO:0000256" key="3">
    <source>
        <dbReference type="SAM" id="Coils"/>
    </source>
</evidence>
<feature type="non-terminal residue" evidence="4">
    <location>
        <position position="119"/>
    </location>
</feature>
<dbReference type="PANTHER" id="PTHR13303">
    <property type="entry name" value="PREFOLDIN SUBUNIT 2"/>
    <property type="match status" value="1"/>
</dbReference>
<dbReference type="InterPro" id="IPR027235">
    <property type="entry name" value="PFD2"/>
</dbReference>
<name>A0A835YP58_9STRA</name>
<organism evidence="4 5">
    <name type="scientific">Tribonema minus</name>
    <dbReference type="NCBI Taxonomy" id="303371"/>
    <lineage>
        <taxon>Eukaryota</taxon>
        <taxon>Sar</taxon>
        <taxon>Stramenopiles</taxon>
        <taxon>Ochrophyta</taxon>
        <taxon>PX clade</taxon>
        <taxon>Xanthophyceae</taxon>
        <taxon>Tribonematales</taxon>
        <taxon>Tribonemataceae</taxon>
        <taxon>Tribonema</taxon>
    </lineage>
</organism>
<comment type="similarity">
    <text evidence="1">Belongs to the prefoldin subunit beta family.</text>
</comment>
<dbReference type="GO" id="GO:0016272">
    <property type="term" value="C:prefoldin complex"/>
    <property type="evidence" value="ECO:0007669"/>
    <property type="project" value="InterPro"/>
</dbReference>
<accession>A0A835YP58</accession>
<dbReference type="FunFam" id="1.10.287.370:FF:000002">
    <property type="entry name" value="Prefoldin subunit 2"/>
    <property type="match status" value="1"/>
</dbReference>
<dbReference type="CDD" id="cd23163">
    <property type="entry name" value="Prefoldin_2"/>
    <property type="match status" value="1"/>
</dbReference>
<gene>
    <name evidence="4" type="ORF">JKP88DRAFT_150919</name>
</gene>
<feature type="non-terminal residue" evidence="4">
    <location>
        <position position="1"/>
    </location>
</feature>